<gene>
    <name evidence="2" type="ORF">SARC_11097</name>
</gene>
<name>A0A0L0FIV1_9EUKA</name>
<accession>A0A0L0FIV1</accession>
<dbReference type="Proteomes" id="UP000054560">
    <property type="component" value="Unassembled WGS sequence"/>
</dbReference>
<feature type="domain" description="UBA" evidence="1">
    <location>
        <begin position="8"/>
        <end position="49"/>
    </location>
</feature>
<sequence length="59" mass="6257">MGTHTAESLSIKLALDRLSSLGFDRALCETALASNANNEDVTLRALIKQLIAAASDPEE</sequence>
<dbReference type="RefSeq" id="XP_014150303.1">
    <property type="nucleotide sequence ID" value="XM_014294828.1"/>
</dbReference>
<evidence type="ECO:0000259" key="1">
    <source>
        <dbReference type="PROSITE" id="PS50030"/>
    </source>
</evidence>
<dbReference type="GeneID" id="25911601"/>
<dbReference type="PROSITE" id="PS50030">
    <property type="entry name" value="UBA"/>
    <property type="match status" value="1"/>
</dbReference>
<evidence type="ECO:0000313" key="3">
    <source>
        <dbReference type="Proteomes" id="UP000054560"/>
    </source>
</evidence>
<dbReference type="AlphaFoldDB" id="A0A0L0FIV1"/>
<evidence type="ECO:0000313" key="2">
    <source>
        <dbReference type="EMBL" id="KNC76401.1"/>
    </source>
</evidence>
<dbReference type="InterPro" id="IPR009060">
    <property type="entry name" value="UBA-like_sf"/>
</dbReference>
<dbReference type="SUPFAM" id="SSF46934">
    <property type="entry name" value="UBA-like"/>
    <property type="match status" value="1"/>
</dbReference>
<dbReference type="EMBL" id="KQ243123">
    <property type="protein sequence ID" value="KNC76401.1"/>
    <property type="molecule type" value="Genomic_DNA"/>
</dbReference>
<organism evidence="2 3">
    <name type="scientific">Sphaeroforma arctica JP610</name>
    <dbReference type="NCBI Taxonomy" id="667725"/>
    <lineage>
        <taxon>Eukaryota</taxon>
        <taxon>Ichthyosporea</taxon>
        <taxon>Ichthyophonida</taxon>
        <taxon>Sphaeroforma</taxon>
    </lineage>
</organism>
<protein>
    <recommendedName>
        <fullName evidence="1">UBA domain-containing protein</fullName>
    </recommendedName>
</protein>
<reference evidence="2 3" key="1">
    <citation type="submission" date="2011-02" db="EMBL/GenBank/DDBJ databases">
        <title>The Genome Sequence of Sphaeroforma arctica JP610.</title>
        <authorList>
            <consortium name="The Broad Institute Genome Sequencing Platform"/>
            <person name="Russ C."/>
            <person name="Cuomo C."/>
            <person name="Young S.K."/>
            <person name="Zeng Q."/>
            <person name="Gargeya S."/>
            <person name="Alvarado L."/>
            <person name="Berlin A."/>
            <person name="Chapman S.B."/>
            <person name="Chen Z."/>
            <person name="Freedman E."/>
            <person name="Gellesch M."/>
            <person name="Goldberg J."/>
            <person name="Griggs A."/>
            <person name="Gujja S."/>
            <person name="Heilman E."/>
            <person name="Heiman D."/>
            <person name="Howarth C."/>
            <person name="Mehta T."/>
            <person name="Neiman D."/>
            <person name="Pearson M."/>
            <person name="Roberts A."/>
            <person name="Saif S."/>
            <person name="Shea T."/>
            <person name="Shenoy N."/>
            <person name="Sisk P."/>
            <person name="Stolte C."/>
            <person name="Sykes S."/>
            <person name="White J."/>
            <person name="Yandava C."/>
            <person name="Burger G."/>
            <person name="Gray M.W."/>
            <person name="Holland P.W.H."/>
            <person name="King N."/>
            <person name="Lang F.B.F."/>
            <person name="Roger A.J."/>
            <person name="Ruiz-Trillo I."/>
            <person name="Haas B."/>
            <person name="Nusbaum C."/>
            <person name="Birren B."/>
        </authorList>
    </citation>
    <scope>NUCLEOTIDE SEQUENCE [LARGE SCALE GENOMIC DNA]</scope>
    <source>
        <strain evidence="2 3">JP610</strain>
    </source>
</reference>
<dbReference type="Gene3D" id="1.10.8.10">
    <property type="entry name" value="DNA helicase RuvA subunit, C-terminal domain"/>
    <property type="match status" value="1"/>
</dbReference>
<dbReference type="InterPro" id="IPR015940">
    <property type="entry name" value="UBA"/>
</dbReference>
<keyword evidence="3" id="KW-1185">Reference proteome</keyword>
<feature type="non-terminal residue" evidence="2">
    <location>
        <position position="59"/>
    </location>
</feature>
<proteinExistence type="predicted"/>